<accession>A0A0E0CI29</accession>
<dbReference type="Gramene" id="OMERI02G10320.1">
    <property type="protein sequence ID" value="OMERI02G10320.1"/>
    <property type="gene ID" value="OMERI02G10320"/>
</dbReference>
<name>A0A0E0CI29_9ORYZ</name>
<reference evidence="1" key="2">
    <citation type="submission" date="2018-05" db="EMBL/GenBank/DDBJ databases">
        <title>OmerRS3 (Oryza meridionalis Reference Sequence Version 3).</title>
        <authorList>
            <person name="Zhang J."/>
            <person name="Kudrna D."/>
            <person name="Lee S."/>
            <person name="Talag J."/>
            <person name="Welchert J."/>
            <person name="Wing R.A."/>
        </authorList>
    </citation>
    <scope>NUCLEOTIDE SEQUENCE [LARGE SCALE GENOMIC DNA]</scope>
    <source>
        <strain evidence="1">cv. OR44</strain>
    </source>
</reference>
<dbReference type="EnsemblPlants" id="OMERI02G10320.1">
    <property type="protein sequence ID" value="OMERI02G10320.1"/>
    <property type="gene ID" value="OMERI02G10320"/>
</dbReference>
<proteinExistence type="predicted"/>
<reference evidence="1" key="1">
    <citation type="submission" date="2015-04" db="UniProtKB">
        <authorList>
            <consortium name="EnsemblPlants"/>
        </authorList>
    </citation>
    <scope>IDENTIFICATION</scope>
</reference>
<dbReference type="AlphaFoldDB" id="A0A0E0CI29"/>
<sequence length="56" mass="5885">MKAAAGLHHIELGTVCGLEGFKRTLPSVARSSAAIAISDASMADLAKVDWEHVDVH</sequence>
<dbReference type="Proteomes" id="UP000008021">
    <property type="component" value="Chromosome 2"/>
</dbReference>
<organism evidence="1">
    <name type="scientific">Oryza meridionalis</name>
    <dbReference type="NCBI Taxonomy" id="40149"/>
    <lineage>
        <taxon>Eukaryota</taxon>
        <taxon>Viridiplantae</taxon>
        <taxon>Streptophyta</taxon>
        <taxon>Embryophyta</taxon>
        <taxon>Tracheophyta</taxon>
        <taxon>Spermatophyta</taxon>
        <taxon>Magnoliopsida</taxon>
        <taxon>Liliopsida</taxon>
        <taxon>Poales</taxon>
        <taxon>Poaceae</taxon>
        <taxon>BOP clade</taxon>
        <taxon>Oryzoideae</taxon>
        <taxon>Oryzeae</taxon>
        <taxon>Oryzinae</taxon>
        <taxon>Oryza</taxon>
    </lineage>
</organism>
<evidence type="ECO:0000313" key="1">
    <source>
        <dbReference type="EnsemblPlants" id="OMERI02G10320.1"/>
    </source>
</evidence>
<evidence type="ECO:0000313" key="2">
    <source>
        <dbReference type="Proteomes" id="UP000008021"/>
    </source>
</evidence>
<dbReference type="HOGENOM" id="CLU_3017569_0_0_1"/>
<keyword evidence="2" id="KW-1185">Reference proteome</keyword>
<protein>
    <submittedName>
        <fullName evidence="1">Uncharacterized protein</fullName>
    </submittedName>
</protein>